<evidence type="ECO:0000313" key="5">
    <source>
        <dbReference type="EMBL" id="CCI41319.1"/>
    </source>
</evidence>
<proteinExistence type="predicted"/>
<evidence type="ECO:0000256" key="1">
    <source>
        <dbReference type="ARBA" id="ARBA00004123"/>
    </source>
</evidence>
<dbReference type="PANTHER" id="PTHR22812">
    <property type="entry name" value="CHROMOBOX PROTEIN"/>
    <property type="match status" value="1"/>
</dbReference>
<comment type="caution">
    <text evidence="5">The sequence shown here is derived from an EMBL/GenBank/DDBJ whole genome shotgun (WGS) entry which is preliminary data.</text>
</comment>
<feature type="compositionally biased region" description="Polar residues" evidence="3">
    <location>
        <begin position="206"/>
        <end position="217"/>
    </location>
</feature>
<dbReference type="InterPro" id="IPR016197">
    <property type="entry name" value="Chromo-like_dom_sf"/>
</dbReference>
<feature type="domain" description="Chromo" evidence="4">
    <location>
        <begin position="250"/>
        <end position="300"/>
    </location>
</feature>
<dbReference type="GO" id="GO:0005634">
    <property type="term" value="C:nucleus"/>
    <property type="evidence" value="ECO:0007669"/>
    <property type="project" value="UniProtKB-SubCell"/>
</dbReference>
<feature type="region of interest" description="Disordered" evidence="3">
    <location>
        <begin position="124"/>
        <end position="220"/>
    </location>
</feature>
<gene>
    <name evidence="5" type="ORF">BN9_021030</name>
</gene>
<dbReference type="AlphaFoldDB" id="A0A024G4U2"/>
<evidence type="ECO:0000313" key="6">
    <source>
        <dbReference type="Proteomes" id="UP000053237"/>
    </source>
</evidence>
<feature type="compositionally biased region" description="Basic and acidic residues" evidence="3">
    <location>
        <begin position="175"/>
        <end position="196"/>
    </location>
</feature>
<keyword evidence="2" id="KW-0539">Nucleus</keyword>
<dbReference type="SUPFAM" id="SSF54160">
    <property type="entry name" value="Chromo domain-like"/>
    <property type="match status" value="2"/>
</dbReference>
<dbReference type="OrthoDB" id="433924at2759"/>
<accession>A0A024G4U2</accession>
<sequence length="368" mass="42386">MDAGNGANVVEVDAYLRVDWYRGHNIVLYWSKCNCVDSKKPMNLQQSIALVDRCLVTLCSDLPDSLGLNDTPRDRLSLSALRKIPLLHNLRENSRKHAMILDWMQTFVPKEDQALSSDIRVEEAENDITENDIDSDDVPEGKANGVGEEKQKESDKAVAKTIDISDSDDEFQNGKNDDKIAAHSSRDKSSILDSQRKAQKRKLHSIKSTNKSSTLPSMEQILSPEIEGDNAEENAEDKSDEFYIDDPDVYEVERILDKRSSHRSGKSVKYLIKWVGYEEPTWEPAENISKDLIREFEKNYVPRDEYIVDKILDRKAEVNEKTGLQTYFYLVKWVGYQDDTWEPADNLPHNLRRKFDLKCSIRKRVRLD</sequence>
<feature type="compositionally biased region" description="Acidic residues" evidence="3">
    <location>
        <begin position="124"/>
        <end position="138"/>
    </location>
</feature>
<dbReference type="Gene3D" id="2.40.50.40">
    <property type="match status" value="2"/>
</dbReference>
<dbReference type="CDD" id="cd00024">
    <property type="entry name" value="CD_CSD"/>
    <property type="match status" value="2"/>
</dbReference>
<comment type="subcellular location">
    <subcellularLocation>
        <location evidence="1">Nucleus</location>
    </subcellularLocation>
</comment>
<dbReference type="InterPro" id="IPR000953">
    <property type="entry name" value="Chromo/chromo_shadow_dom"/>
</dbReference>
<dbReference type="Pfam" id="PF00385">
    <property type="entry name" value="Chromo"/>
    <property type="match status" value="2"/>
</dbReference>
<dbReference type="EMBL" id="CAIX01000017">
    <property type="protein sequence ID" value="CCI41319.1"/>
    <property type="molecule type" value="Genomic_DNA"/>
</dbReference>
<dbReference type="STRING" id="65357.A0A024G4U2"/>
<dbReference type="InterPro" id="IPR051219">
    <property type="entry name" value="Heterochromatin_chromo-domain"/>
</dbReference>
<dbReference type="Proteomes" id="UP000053237">
    <property type="component" value="Unassembled WGS sequence"/>
</dbReference>
<dbReference type="InterPro" id="IPR023780">
    <property type="entry name" value="Chromo_domain"/>
</dbReference>
<protein>
    <recommendedName>
        <fullName evidence="4">Chromo domain-containing protein</fullName>
    </recommendedName>
</protein>
<dbReference type="SMART" id="SM00298">
    <property type="entry name" value="CHROMO"/>
    <property type="match status" value="2"/>
</dbReference>
<feature type="domain" description="Chromo" evidence="4">
    <location>
        <begin position="306"/>
        <end position="347"/>
    </location>
</feature>
<organism evidence="5 6">
    <name type="scientific">Albugo candida</name>
    <dbReference type="NCBI Taxonomy" id="65357"/>
    <lineage>
        <taxon>Eukaryota</taxon>
        <taxon>Sar</taxon>
        <taxon>Stramenopiles</taxon>
        <taxon>Oomycota</taxon>
        <taxon>Peronosporomycetes</taxon>
        <taxon>Albuginales</taxon>
        <taxon>Albuginaceae</taxon>
        <taxon>Albugo</taxon>
    </lineage>
</organism>
<evidence type="ECO:0000256" key="2">
    <source>
        <dbReference type="ARBA" id="ARBA00023242"/>
    </source>
</evidence>
<evidence type="ECO:0000259" key="4">
    <source>
        <dbReference type="PROSITE" id="PS50013"/>
    </source>
</evidence>
<keyword evidence="6" id="KW-1185">Reference proteome</keyword>
<evidence type="ECO:0000256" key="3">
    <source>
        <dbReference type="SAM" id="MobiDB-lite"/>
    </source>
</evidence>
<name>A0A024G4U2_9STRA</name>
<dbReference type="InParanoid" id="A0A024G4U2"/>
<dbReference type="PROSITE" id="PS50013">
    <property type="entry name" value="CHROMO_2"/>
    <property type="match status" value="2"/>
</dbReference>
<feature type="compositionally biased region" description="Basic and acidic residues" evidence="3">
    <location>
        <begin position="147"/>
        <end position="158"/>
    </location>
</feature>
<reference evidence="5 6" key="1">
    <citation type="submission" date="2012-05" db="EMBL/GenBank/DDBJ databases">
        <title>Recombination and specialization in a pathogen metapopulation.</title>
        <authorList>
            <person name="Gardiner A."/>
            <person name="Kemen E."/>
            <person name="Schultz-Larsen T."/>
            <person name="MacLean D."/>
            <person name="Van Oosterhout C."/>
            <person name="Jones J.D.G."/>
        </authorList>
    </citation>
    <scope>NUCLEOTIDE SEQUENCE [LARGE SCALE GENOMIC DNA]</scope>
    <source>
        <strain evidence="5 6">Ac Nc2</strain>
    </source>
</reference>